<name>A0ABQ5J2C8_9ASTR</name>
<keyword evidence="3" id="KW-1185">Reference proteome</keyword>
<evidence type="ECO:0000313" key="2">
    <source>
        <dbReference type="EMBL" id="GJU06653.1"/>
    </source>
</evidence>
<proteinExistence type="predicted"/>
<evidence type="ECO:0000313" key="3">
    <source>
        <dbReference type="Proteomes" id="UP001151760"/>
    </source>
</evidence>
<reference evidence="2" key="2">
    <citation type="submission" date="2022-01" db="EMBL/GenBank/DDBJ databases">
        <authorList>
            <person name="Yamashiro T."/>
            <person name="Shiraishi A."/>
            <person name="Satake H."/>
            <person name="Nakayama K."/>
        </authorList>
    </citation>
    <scope>NUCLEOTIDE SEQUENCE</scope>
</reference>
<comment type="caution">
    <text evidence="2">The sequence shown here is derived from an EMBL/GenBank/DDBJ whole genome shotgun (WGS) entry which is preliminary data.</text>
</comment>
<dbReference type="Proteomes" id="UP001151760">
    <property type="component" value="Unassembled WGS sequence"/>
</dbReference>
<protein>
    <recommendedName>
        <fullName evidence="4">Xylulose kinase-1</fullName>
    </recommendedName>
</protein>
<feature type="region of interest" description="Disordered" evidence="1">
    <location>
        <begin position="182"/>
        <end position="238"/>
    </location>
</feature>
<organism evidence="2 3">
    <name type="scientific">Tanacetum coccineum</name>
    <dbReference type="NCBI Taxonomy" id="301880"/>
    <lineage>
        <taxon>Eukaryota</taxon>
        <taxon>Viridiplantae</taxon>
        <taxon>Streptophyta</taxon>
        <taxon>Embryophyta</taxon>
        <taxon>Tracheophyta</taxon>
        <taxon>Spermatophyta</taxon>
        <taxon>Magnoliopsida</taxon>
        <taxon>eudicotyledons</taxon>
        <taxon>Gunneridae</taxon>
        <taxon>Pentapetalae</taxon>
        <taxon>asterids</taxon>
        <taxon>campanulids</taxon>
        <taxon>Asterales</taxon>
        <taxon>Asteraceae</taxon>
        <taxon>Asteroideae</taxon>
        <taxon>Anthemideae</taxon>
        <taxon>Anthemidinae</taxon>
        <taxon>Tanacetum</taxon>
    </lineage>
</organism>
<accession>A0ABQ5J2C8</accession>
<gene>
    <name evidence="2" type="ORF">Tco_1123083</name>
</gene>
<evidence type="ECO:0008006" key="4">
    <source>
        <dbReference type="Google" id="ProtNLM"/>
    </source>
</evidence>
<feature type="compositionally biased region" description="Polar residues" evidence="1">
    <location>
        <begin position="206"/>
        <end position="220"/>
    </location>
</feature>
<evidence type="ECO:0000256" key="1">
    <source>
        <dbReference type="SAM" id="MobiDB-lite"/>
    </source>
</evidence>
<dbReference type="EMBL" id="BQNB010021461">
    <property type="protein sequence ID" value="GJU06653.1"/>
    <property type="molecule type" value="Genomic_DNA"/>
</dbReference>
<reference evidence="2" key="1">
    <citation type="journal article" date="2022" name="Int. J. Mol. Sci.">
        <title>Draft Genome of Tanacetum Coccineum: Genomic Comparison of Closely Related Tanacetum-Family Plants.</title>
        <authorList>
            <person name="Yamashiro T."/>
            <person name="Shiraishi A."/>
            <person name="Nakayama K."/>
            <person name="Satake H."/>
        </authorList>
    </citation>
    <scope>NUCLEOTIDE SEQUENCE</scope>
</reference>
<sequence length="300" mass="33127">MAALESCPKHNMIAYLEKTEGNVEFHEVIDFLRRSYIYHALTVSPVVSTTFVEQFWTSAKSKTINNVRHITAKVAGKFVSISEASIRSDLIFDDADGIDSLPNQAIFDAIRLMGYEGDLTVLTFNKALFSPQWRKLANISVPLDHFPVNSLTSKVFSFMIKKGKHFSGKVTPLFDTMLVQPTQDEGASSERLSDEQPSPSPAPTSEVPNESLPDSSSAQPSEVPFEQQPDPSPRPSKSTVGVFPFSMFSLHITAKVAGKSVSISSGIEKEVIFFLMMLMKDSLRNQAILDANTLMGNEEI</sequence>